<dbReference type="InterPro" id="IPR029063">
    <property type="entry name" value="SAM-dependent_MTases_sf"/>
</dbReference>
<evidence type="ECO:0000256" key="1">
    <source>
        <dbReference type="SAM" id="Coils"/>
    </source>
</evidence>
<dbReference type="Pfam" id="PF13578">
    <property type="entry name" value="Methyltransf_24"/>
    <property type="match status" value="1"/>
</dbReference>
<sequence>MVRRLDDKVQRLTARHGRAEEAMERSELENGRRHDDLVKRLGDLDEHVSKAREWVSRDVFTAYQQVEAMIDLRALVTPRAPMPALRHWALSPDALRLIVREAHTRRPGLIVECGSGASSVWLGYVVQSLGTGRIVSLEHDERFANATQDLVRAHDLQDVVEVRYAPLTAWQGENGPKEWYDTSVIGDLEGIGLLVVDGPPGTGGPAARYPAGPELLPRCAPDALILLDDAHRADERAVSDRWLKENEGLVRTEYTFDKHLHAFHRPHPA</sequence>
<dbReference type="SUPFAM" id="SSF53335">
    <property type="entry name" value="S-adenosyl-L-methionine-dependent methyltransferases"/>
    <property type="match status" value="1"/>
</dbReference>
<keyword evidence="2" id="KW-0808">Transferase</keyword>
<keyword evidence="2" id="KW-0489">Methyltransferase</keyword>
<dbReference type="EMBL" id="JAGEOJ010000001">
    <property type="protein sequence ID" value="MBO2445504.1"/>
    <property type="molecule type" value="Genomic_DNA"/>
</dbReference>
<dbReference type="AlphaFoldDB" id="A0A939PA42"/>
<dbReference type="GO" id="GO:0032259">
    <property type="term" value="P:methylation"/>
    <property type="evidence" value="ECO:0007669"/>
    <property type="project" value="UniProtKB-KW"/>
</dbReference>
<dbReference type="GO" id="GO:0008168">
    <property type="term" value="F:methyltransferase activity"/>
    <property type="evidence" value="ECO:0007669"/>
    <property type="project" value="UniProtKB-KW"/>
</dbReference>
<evidence type="ECO:0000313" key="3">
    <source>
        <dbReference type="Proteomes" id="UP000669179"/>
    </source>
</evidence>
<keyword evidence="1" id="KW-0175">Coiled coil</keyword>
<evidence type="ECO:0000313" key="2">
    <source>
        <dbReference type="EMBL" id="MBO2445504.1"/>
    </source>
</evidence>
<dbReference type="Proteomes" id="UP000669179">
    <property type="component" value="Unassembled WGS sequence"/>
</dbReference>
<comment type="caution">
    <text evidence="2">The sequence shown here is derived from an EMBL/GenBank/DDBJ whole genome shotgun (WGS) entry which is preliminary data.</text>
</comment>
<name>A0A939PA42_9ACTN</name>
<accession>A0A939PA42</accession>
<protein>
    <submittedName>
        <fullName evidence="2">Class I SAM-dependent methyltransferase</fullName>
    </submittedName>
</protein>
<proteinExistence type="predicted"/>
<reference evidence="2" key="1">
    <citation type="submission" date="2021-03" db="EMBL/GenBank/DDBJ databases">
        <authorList>
            <person name="Kanchanasin P."/>
            <person name="Saeng-In P."/>
            <person name="Phongsopitanun W."/>
            <person name="Yuki M."/>
            <person name="Kudo T."/>
            <person name="Ohkuma M."/>
            <person name="Tanasupawat S."/>
        </authorList>
    </citation>
    <scope>NUCLEOTIDE SEQUENCE</scope>
    <source>
        <strain evidence="2">GKU 128</strain>
    </source>
</reference>
<dbReference type="Gene3D" id="3.40.50.150">
    <property type="entry name" value="Vaccinia Virus protein VP39"/>
    <property type="match status" value="1"/>
</dbReference>
<keyword evidence="3" id="KW-1185">Reference proteome</keyword>
<organism evidence="2 3">
    <name type="scientific">Actinomadura barringtoniae</name>
    <dbReference type="NCBI Taxonomy" id="1427535"/>
    <lineage>
        <taxon>Bacteria</taxon>
        <taxon>Bacillati</taxon>
        <taxon>Actinomycetota</taxon>
        <taxon>Actinomycetes</taxon>
        <taxon>Streptosporangiales</taxon>
        <taxon>Thermomonosporaceae</taxon>
        <taxon>Actinomadura</taxon>
    </lineage>
</organism>
<feature type="coiled-coil region" evidence="1">
    <location>
        <begin position="2"/>
        <end position="29"/>
    </location>
</feature>
<gene>
    <name evidence="2" type="ORF">J4573_00210</name>
</gene>